<dbReference type="InterPro" id="IPR005814">
    <property type="entry name" value="Aminotrans_3"/>
</dbReference>
<feature type="domain" description="Exocyst complex subunit Exo70 C-terminal" evidence="6">
    <location>
        <begin position="720"/>
        <end position="1112"/>
    </location>
</feature>
<proteinExistence type="inferred from homology"/>
<comment type="similarity">
    <text evidence="2">Belongs to the EXO70 family.</text>
</comment>
<evidence type="ECO:0000313" key="7">
    <source>
        <dbReference type="EMBL" id="KAK4157243.1"/>
    </source>
</evidence>
<dbReference type="AlphaFoldDB" id="A0AAN6VT02"/>
<dbReference type="PANTHER" id="PTHR43094">
    <property type="entry name" value="AMINOTRANSFERASE"/>
    <property type="match status" value="1"/>
</dbReference>
<dbReference type="EMBL" id="MU856853">
    <property type="protein sequence ID" value="KAK4157243.1"/>
    <property type="molecule type" value="Genomic_DNA"/>
</dbReference>
<dbReference type="GO" id="GO:0000145">
    <property type="term" value="C:exocyst"/>
    <property type="evidence" value="ECO:0007669"/>
    <property type="project" value="InterPro"/>
</dbReference>
<dbReference type="InterPro" id="IPR016159">
    <property type="entry name" value="Cullin_repeat-like_dom_sf"/>
</dbReference>
<dbReference type="GO" id="GO:0005829">
    <property type="term" value="C:cytosol"/>
    <property type="evidence" value="ECO:0007669"/>
    <property type="project" value="TreeGrafter"/>
</dbReference>
<comment type="caution">
    <text evidence="7">The sequence shown here is derived from an EMBL/GenBank/DDBJ whole genome shotgun (WGS) entry which is preliminary data.</text>
</comment>
<dbReference type="FunFam" id="3.40.640.10:FF:000004">
    <property type="entry name" value="Acetylornithine aminotransferase"/>
    <property type="match status" value="1"/>
</dbReference>
<sequence>MVLRQLNPKPDENGVDGKKSAVLHRDLGYGFLPLAEGEGNYLVLENGRRIFDASGGAAVGCIGWGNERVARAVMRQMLAIPYCSTVFYTTKVQEELCRYLVDSTNGNMSRAYLVNSGSEAMEAAVKLARQYFLELSPAQDQRTRFISRRQSYHGITLGALAVGGHEYRRAKFEPLLMKNVSRVSPCNTFRGKKAGETDEAYVARLVEELDAEFQAVGPETVCAFVAEPVVGAALGCVPSVPGYFKAVQTVCRKYGALLILDEVMCGMGRTGTLHAWEQEGVVPDIQTIGKALGGGYQPVAGVLVNRRVIDVLEGGSSVFVHGHTYQGHPAGCAAALEVQRIIQEENLLANVQAMGDLLSRRLQERLGDRPNVGNIRGRGLFWGIEFVADKEKLEPFPSDDHVGLAICERGLTAEYGISVYPGAGSADGIRGDHIIISPAFNVRSEEIEWIVDAIGRVVDDFFATATAHMAVGVTNGRHAADEEARAEVDVLNSRLEKTTQLTKKIQACLGRLEATGKSVRDVAGPLNGETKKLQVLGNNIESVLASIERLRQPADSKNDEEQIIRMGPDKAGLPNYLASIKRLNKALGEMKASNLRSTQQTVTELQRLVKLGNTQLENSFDKLLRNETPRAIEPLHFITKNKPFPVLSQDKFARLGLMNSFVAAVYRQSGGAGAPQESPVAKIYIEIRSQYLSSALVNLATASTSTAKKKNPDAIYRAGTNGIGTYAQAMEGLFNAEYENICSIFTREDWGPVFEATCQPSLVELGRTLRELNGHIKSHMATDCFMAYEIVEIISELSTNLERRTRELKSSLAASLKPVRETAKSSLQELLEDTKKRVSSLQTLPMDGAPIPIVSETMQRLQTMVDFLRPISSIMISLGDGGWKSAAASTGGGGDVIPSLASFDIGADGKEIFAHYCTDTIEALMMALDARARLLLQKKPVMGVFLANSVTIVERMIQTSELNPLLENRLGAVETWRKKATSFYTETCKDVSMHLFDVIHTSRGGGGGGGGRPASGQGGAMVVDSASILKGLSSKDKENIKGKFAAFNASFDDMVLRHKGYSMEREVRQMFAKDMQNMIEPLYNRFWDRYHEVDKGKGKYVKYDKSAVAAVFLTLY</sequence>
<dbReference type="Pfam" id="PF20669">
    <property type="entry name" value="Exo70_N"/>
    <property type="match status" value="1"/>
</dbReference>
<dbReference type="Gene3D" id="1.20.1280.170">
    <property type="entry name" value="Exocyst complex component Exo70"/>
    <property type="match status" value="1"/>
</dbReference>
<accession>A0AAN6VT02</accession>
<dbReference type="Pfam" id="PF03081">
    <property type="entry name" value="Exo70_C"/>
    <property type="match status" value="1"/>
</dbReference>
<dbReference type="GO" id="GO:0006887">
    <property type="term" value="P:exocytosis"/>
    <property type="evidence" value="ECO:0007669"/>
    <property type="project" value="InterPro"/>
</dbReference>
<dbReference type="GO" id="GO:0005546">
    <property type="term" value="F:phosphatidylinositol-4,5-bisphosphate binding"/>
    <property type="evidence" value="ECO:0007669"/>
    <property type="project" value="InterPro"/>
</dbReference>
<evidence type="ECO:0000256" key="5">
    <source>
        <dbReference type="ARBA" id="ARBA00022898"/>
    </source>
</evidence>
<evidence type="ECO:0000256" key="2">
    <source>
        <dbReference type="ARBA" id="ARBA00006756"/>
    </source>
</evidence>
<keyword evidence="8" id="KW-1185">Reference proteome</keyword>
<name>A0AAN6VT02_9PEZI</name>
<dbReference type="GO" id="GO:0030170">
    <property type="term" value="F:pyridoxal phosphate binding"/>
    <property type="evidence" value="ECO:0007669"/>
    <property type="project" value="InterPro"/>
</dbReference>
<dbReference type="Gene3D" id="3.40.640.10">
    <property type="entry name" value="Type I PLP-dependent aspartate aminotransferase-like (Major domain)"/>
    <property type="match status" value="1"/>
</dbReference>
<dbReference type="SUPFAM" id="SSF74788">
    <property type="entry name" value="Cullin repeat-like"/>
    <property type="match status" value="1"/>
</dbReference>
<dbReference type="InterPro" id="IPR046364">
    <property type="entry name" value="Exo70_C"/>
</dbReference>
<dbReference type="Pfam" id="PF00202">
    <property type="entry name" value="Aminotran_3"/>
    <property type="match status" value="1"/>
</dbReference>
<dbReference type="InterPro" id="IPR015421">
    <property type="entry name" value="PyrdxlP-dep_Trfase_major"/>
</dbReference>
<gene>
    <name evidence="7" type="ORF">C8A00DRAFT_40337</name>
</gene>
<organism evidence="7 8">
    <name type="scientific">Chaetomidium leptoderma</name>
    <dbReference type="NCBI Taxonomy" id="669021"/>
    <lineage>
        <taxon>Eukaryota</taxon>
        <taxon>Fungi</taxon>
        <taxon>Dikarya</taxon>
        <taxon>Ascomycota</taxon>
        <taxon>Pezizomycotina</taxon>
        <taxon>Sordariomycetes</taxon>
        <taxon>Sordariomycetidae</taxon>
        <taxon>Sordariales</taxon>
        <taxon>Chaetomiaceae</taxon>
        <taxon>Chaetomidium</taxon>
    </lineage>
</organism>
<evidence type="ECO:0000259" key="6">
    <source>
        <dbReference type="Pfam" id="PF03081"/>
    </source>
</evidence>
<dbReference type="PANTHER" id="PTHR43094:SF1">
    <property type="entry name" value="AMINOTRANSFERASE CLASS-III"/>
    <property type="match status" value="1"/>
</dbReference>
<evidence type="ECO:0000256" key="4">
    <source>
        <dbReference type="ARBA" id="ARBA00022448"/>
    </source>
</evidence>
<dbReference type="GO" id="GO:0008483">
    <property type="term" value="F:transaminase activity"/>
    <property type="evidence" value="ECO:0007669"/>
    <property type="project" value="InterPro"/>
</dbReference>
<dbReference type="InterPro" id="IPR015424">
    <property type="entry name" value="PyrdxlP-dep_Trfase"/>
</dbReference>
<dbReference type="NCBIfam" id="NF005685">
    <property type="entry name" value="PRK07483.1"/>
    <property type="match status" value="1"/>
</dbReference>
<comment type="cofactor">
    <cofactor evidence="1">
        <name>pyridoxal 5'-phosphate</name>
        <dbReference type="ChEBI" id="CHEBI:597326"/>
    </cofactor>
</comment>
<evidence type="ECO:0000313" key="8">
    <source>
        <dbReference type="Proteomes" id="UP001302745"/>
    </source>
</evidence>
<dbReference type="SUPFAM" id="SSF53383">
    <property type="entry name" value="PLP-dependent transferases"/>
    <property type="match status" value="1"/>
</dbReference>
<dbReference type="InterPro" id="IPR015422">
    <property type="entry name" value="PyrdxlP-dep_Trfase_small"/>
</dbReference>
<comment type="similarity">
    <text evidence="3">Belongs to the class-III pyridoxal-phosphate-dependent aminotransferase family.</text>
</comment>
<keyword evidence="4" id="KW-0813">Transport</keyword>
<reference evidence="7" key="2">
    <citation type="submission" date="2023-05" db="EMBL/GenBank/DDBJ databases">
        <authorList>
            <consortium name="Lawrence Berkeley National Laboratory"/>
            <person name="Steindorff A."/>
            <person name="Hensen N."/>
            <person name="Bonometti L."/>
            <person name="Westerberg I."/>
            <person name="Brannstrom I.O."/>
            <person name="Guillou S."/>
            <person name="Cros-Aarteil S."/>
            <person name="Calhoun S."/>
            <person name="Haridas S."/>
            <person name="Kuo A."/>
            <person name="Mondo S."/>
            <person name="Pangilinan J."/>
            <person name="Riley R."/>
            <person name="Labutti K."/>
            <person name="Andreopoulos B."/>
            <person name="Lipzen A."/>
            <person name="Chen C."/>
            <person name="Yanf M."/>
            <person name="Daum C."/>
            <person name="Ng V."/>
            <person name="Clum A."/>
            <person name="Ohm R."/>
            <person name="Martin F."/>
            <person name="Silar P."/>
            <person name="Natvig D."/>
            <person name="Lalanne C."/>
            <person name="Gautier V."/>
            <person name="Ament-Velasquez S.L."/>
            <person name="Kruys A."/>
            <person name="Hutchinson M.I."/>
            <person name="Powell A.J."/>
            <person name="Barry K."/>
            <person name="Miller A.N."/>
            <person name="Grigoriev I.V."/>
            <person name="Debuchy R."/>
            <person name="Gladieux P."/>
            <person name="Thoren M.H."/>
            <person name="Johannesson H."/>
        </authorList>
    </citation>
    <scope>NUCLEOTIDE SEQUENCE</scope>
    <source>
        <strain evidence="7">CBS 538.74</strain>
    </source>
</reference>
<keyword evidence="5" id="KW-0663">Pyridoxal phosphate</keyword>
<dbReference type="CDD" id="cd00610">
    <property type="entry name" value="OAT_like"/>
    <property type="match status" value="1"/>
</dbReference>
<dbReference type="Gene3D" id="3.90.1150.10">
    <property type="entry name" value="Aspartate Aminotransferase, domain 1"/>
    <property type="match status" value="1"/>
</dbReference>
<evidence type="ECO:0000256" key="3">
    <source>
        <dbReference type="ARBA" id="ARBA00008954"/>
    </source>
</evidence>
<reference evidence="7" key="1">
    <citation type="journal article" date="2023" name="Mol. Phylogenet. Evol.">
        <title>Genome-scale phylogeny and comparative genomics of the fungal order Sordariales.</title>
        <authorList>
            <person name="Hensen N."/>
            <person name="Bonometti L."/>
            <person name="Westerberg I."/>
            <person name="Brannstrom I.O."/>
            <person name="Guillou S."/>
            <person name="Cros-Aarteil S."/>
            <person name="Calhoun S."/>
            <person name="Haridas S."/>
            <person name="Kuo A."/>
            <person name="Mondo S."/>
            <person name="Pangilinan J."/>
            <person name="Riley R."/>
            <person name="LaButti K."/>
            <person name="Andreopoulos B."/>
            <person name="Lipzen A."/>
            <person name="Chen C."/>
            <person name="Yan M."/>
            <person name="Daum C."/>
            <person name="Ng V."/>
            <person name="Clum A."/>
            <person name="Steindorff A."/>
            <person name="Ohm R.A."/>
            <person name="Martin F."/>
            <person name="Silar P."/>
            <person name="Natvig D.O."/>
            <person name="Lalanne C."/>
            <person name="Gautier V."/>
            <person name="Ament-Velasquez S.L."/>
            <person name="Kruys A."/>
            <person name="Hutchinson M.I."/>
            <person name="Powell A.J."/>
            <person name="Barry K."/>
            <person name="Miller A.N."/>
            <person name="Grigoriev I.V."/>
            <person name="Debuchy R."/>
            <person name="Gladieux P."/>
            <person name="Hiltunen Thoren M."/>
            <person name="Johannesson H."/>
        </authorList>
    </citation>
    <scope>NUCLEOTIDE SEQUENCE</scope>
    <source>
        <strain evidence="7">CBS 538.74</strain>
    </source>
</reference>
<protein>
    <submittedName>
        <fullName evidence="7">Exocyst complex protein exo70</fullName>
    </submittedName>
</protein>
<evidence type="ECO:0000256" key="1">
    <source>
        <dbReference type="ARBA" id="ARBA00001933"/>
    </source>
</evidence>
<dbReference type="Proteomes" id="UP001302745">
    <property type="component" value="Unassembled WGS sequence"/>
</dbReference>